<accession>A0ACC6T1E7</accession>
<organism evidence="1 2">
    <name type="scientific">Mesorhizobium australicum</name>
    <dbReference type="NCBI Taxonomy" id="536018"/>
    <lineage>
        <taxon>Bacteria</taxon>
        <taxon>Pseudomonadati</taxon>
        <taxon>Pseudomonadota</taxon>
        <taxon>Alphaproteobacteria</taxon>
        <taxon>Hyphomicrobiales</taxon>
        <taxon>Phyllobacteriaceae</taxon>
        <taxon>Mesorhizobium</taxon>
    </lineage>
</organism>
<evidence type="ECO:0000313" key="1">
    <source>
        <dbReference type="EMBL" id="MER9285524.1"/>
    </source>
</evidence>
<keyword evidence="2" id="KW-1185">Reference proteome</keyword>
<sequence length="55" mass="5933">MIIQPACRKPGARVAGVFDQILLDRGDRLIVLSRVDGNRDELGKRSIVGRTGDAG</sequence>
<reference evidence="1 2" key="1">
    <citation type="journal article" date="2024" name="Proc. Natl. Acad. Sci. U.S.A.">
        <title>The evolutionary genomics of adaptation to stress in wild rhizobium bacteria.</title>
        <authorList>
            <person name="Kehlet-Delgado H."/>
            <person name="Montoya A.P."/>
            <person name="Jensen K.T."/>
            <person name="Wendlandt C.E."/>
            <person name="Dexheimer C."/>
            <person name="Roberts M."/>
            <person name="Torres Martinez L."/>
            <person name="Friesen M.L."/>
            <person name="Griffitts J.S."/>
            <person name="Porter S.S."/>
        </authorList>
    </citation>
    <scope>NUCLEOTIDE SEQUENCE [LARGE SCALE GENOMIC DNA]</scope>
    <source>
        <strain evidence="1 2">M0468</strain>
    </source>
</reference>
<protein>
    <submittedName>
        <fullName evidence="1">Uncharacterized protein</fullName>
    </submittedName>
</protein>
<dbReference type="Proteomes" id="UP001480082">
    <property type="component" value="Unassembled WGS sequence"/>
</dbReference>
<gene>
    <name evidence="1" type="ORF">NKI81_16360</name>
</gene>
<evidence type="ECO:0000313" key="2">
    <source>
        <dbReference type="Proteomes" id="UP001480082"/>
    </source>
</evidence>
<comment type="caution">
    <text evidence="1">The sequence shown here is derived from an EMBL/GenBank/DDBJ whole genome shotgun (WGS) entry which is preliminary data.</text>
</comment>
<name>A0ACC6T1E7_9HYPH</name>
<proteinExistence type="predicted"/>
<dbReference type="EMBL" id="JAMYRI010000009">
    <property type="protein sequence ID" value="MER9285524.1"/>
    <property type="molecule type" value="Genomic_DNA"/>
</dbReference>